<dbReference type="AlphaFoldDB" id="A0A3B0WNN4"/>
<dbReference type="PANTHER" id="PTHR37691">
    <property type="entry name" value="BLR3518 PROTEIN"/>
    <property type="match status" value="1"/>
</dbReference>
<proteinExistence type="predicted"/>
<dbReference type="EMBL" id="UOFF01000053">
    <property type="protein sequence ID" value="VAW54200.1"/>
    <property type="molecule type" value="Genomic_DNA"/>
</dbReference>
<dbReference type="SUPFAM" id="SSF75169">
    <property type="entry name" value="DsrEFH-like"/>
    <property type="match status" value="1"/>
</dbReference>
<protein>
    <submittedName>
        <fullName evidence="1">Uncharacterized protein</fullName>
    </submittedName>
</protein>
<name>A0A3B0WNN4_9ZZZZ</name>
<dbReference type="Pfam" id="PF02635">
    <property type="entry name" value="DsrE"/>
    <property type="match status" value="1"/>
</dbReference>
<reference evidence="1" key="1">
    <citation type="submission" date="2018-06" db="EMBL/GenBank/DDBJ databases">
        <authorList>
            <person name="Zhirakovskaya E."/>
        </authorList>
    </citation>
    <scope>NUCLEOTIDE SEQUENCE</scope>
</reference>
<dbReference type="PANTHER" id="PTHR37691:SF1">
    <property type="entry name" value="BLR3518 PROTEIN"/>
    <property type="match status" value="1"/>
</dbReference>
<dbReference type="InterPro" id="IPR003787">
    <property type="entry name" value="Sulphur_relay_DsrE/F-like"/>
</dbReference>
<organism evidence="1">
    <name type="scientific">hydrothermal vent metagenome</name>
    <dbReference type="NCBI Taxonomy" id="652676"/>
    <lineage>
        <taxon>unclassified sequences</taxon>
        <taxon>metagenomes</taxon>
        <taxon>ecological metagenomes</taxon>
    </lineage>
</organism>
<accession>A0A3B0WNN4</accession>
<evidence type="ECO:0000313" key="1">
    <source>
        <dbReference type="EMBL" id="VAW54200.1"/>
    </source>
</evidence>
<sequence length="164" mass="18265">MLSRRRLLTRFAAVIAGVFTLNQRAVGAANNEATPVSELRFPGDPTKHNVVFQFNKHDLKYHNAVLFSAGEMLRKYNDDITIVISVFGPGIHALGKKPLRDISPEVVTAISSMANYGVKFHVCGNTMKSLGWKKEDMLDFAEVVKVGAADMMELQEQGYSYISW</sequence>
<dbReference type="InterPro" id="IPR027396">
    <property type="entry name" value="DsrEFH-like"/>
</dbReference>
<gene>
    <name evidence="1" type="ORF">MNBD_GAMMA07-1666</name>
</gene>
<dbReference type="Gene3D" id="3.40.1260.10">
    <property type="entry name" value="DsrEFH-like"/>
    <property type="match status" value="1"/>
</dbReference>